<gene>
    <name evidence="9" type="ORF">GHJ91_34330</name>
</gene>
<dbReference type="PROSITE" id="PS50928">
    <property type="entry name" value="ABC_TM1"/>
    <property type="match status" value="1"/>
</dbReference>
<evidence type="ECO:0000256" key="2">
    <source>
        <dbReference type="ARBA" id="ARBA00022448"/>
    </source>
</evidence>
<dbReference type="Pfam" id="PF00528">
    <property type="entry name" value="BPD_transp_1"/>
    <property type="match status" value="1"/>
</dbReference>
<dbReference type="SUPFAM" id="SSF161098">
    <property type="entry name" value="MetI-like"/>
    <property type="match status" value="1"/>
</dbReference>
<keyword evidence="2 7" id="KW-0813">Transport</keyword>
<dbReference type="GO" id="GO:0005886">
    <property type="term" value="C:plasma membrane"/>
    <property type="evidence" value="ECO:0007669"/>
    <property type="project" value="UniProtKB-SubCell"/>
</dbReference>
<evidence type="ECO:0000259" key="8">
    <source>
        <dbReference type="PROSITE" id="PS50928"/>
    </source>
</evidence>
<keyword evidence="5 7" id="KW-1133">Transmembrane helix</keyword>
<evidence type="ECO:0000256" key="1">
    <source>
        <dbReference type="ARBA" id="ARBA00004651"/>
    </source>
</evidence>
<accession>A0A6G1WWC2</accession>
<feature type="transmembrane region" description="Helical" evidence="7">
    <location>
        <begin position="207"/>
        <end position="226"/>
    </location>
</feature>
<evidence type="ECO:0000256" key="3">
    <source>
        <dbReference type="ARBA" id="ARBA00022475"/>
    </source>
</evidence>
<dbReference type="InterPro" id="IPR035906">
    <property type="entry name" value="MetI-like_sf"/>
</dbReference>
<comment type="caution">
    <text evidence="9">The sequence shown here is derived from an EMBL/GenBank/DDBJ whole genome shotgun (WGS) entry which is preliminary data.</text>
</comment>
<dbReference type="RefSeq" id="WP_024311191.1">
    <property type="nucleotide sequence ID" value="NZ_CP140893.1"/>
</dbReference>
<comment type="subcellular location">
    <subcellularLocation>
        <location evidence="1 7">Cell membrane</location>
        <topology evidence="1 7">Multi-pass membrane protein</topology>
    </subcellularLocation>
</comment>
<dbReference type="InterPro" id="IPR000515">
    <property type="entry name" value="MetI-like"/>
</dbReference>
<evidence type="ECO:0000313" key="9">
    <source>
        <dbReference type="EMBL" id="MQW73952.1"/>
    </source>
</evidence>
<feature type="transmembrane region" description="Helical" evidence="7">
    <location>
        <begin position="111"/>
        <end position="128"/>
    </location>
</feature>
<feature type="domain" description="ABC transmembrane type-1" evidence="8">
    <location>
        <begin position="74"/>
        <end position="286"/>
    </location>
</feature>
<dbReference type="GO" id="GO:0055085">
    <property type="term" value="P:transmembrane transport"/>
    <property type="evidence" value="ECO:0007669"/>
    <property type="project" value="InterPro"/>
</dbReference>
<feature type="transmembrane region" description="Helical" evidence="7">
    <location>
        <begin position="271"/>
        <end position="292"/>
    </location>
</feature>
<sequence>MNAARRMERQQHRTAWLFLLPLLLTLAAVAIWPLGRSIFFSFTDAYLDAPSDYGFVGFDNFVEVADDPVFWGAVTNTLVFTLVSVALETLLGLAIALLLHRAFLGRGIVRAAILIPWAMPMVVSARIWEWMLNDQFGLINKLLVALGLVEKGIAWTADPSLILGTVIFIDVWVTTPFMVLLILAGLQLIPEEIYEAAEVSGVPHWKRFWSITLPLAMPAIGVAILFRTLDALRMFDLSYVLAANNENTMTMSIYARDQLISFQDLGLGAAASTWVFMIIGMIAIVIVGLLRLDRAAG</sequence>
<dbReference type="PANTHER" id="PTHR43005:SF2">
    <property type="entry name" value="INTEGRAL MEMBRANE SUGAR TRANSPORT PROTEIN"/>
    <property type="match status" value="1"/>
</dbReference>
<evidence type="ECO:0000256" key="6">
    <source>
        <dbReference type="ARBA" id="ARBA00023136"/>
    </source>
</evidence>
<dbReference type="EMBL" id="WISB01000244">
    <property type="protein sequence ID" value="MQW73952.1"/>
    <property type="molecule type" value="Genomic_DNA"/>
</dbReference>
<evidence type="ECO:0000256" key="7">
    <source>
        <dbReference type="RuleBase" id="RU363032"/>
    </source>
</evidence>
<dbReference type="AlphaFoldDB" id="A0A6G1WWC2"/>
<keyword evidence="4 7" id="KW-0812">Transmembrane</keyword>
<dbReference type="Gene3D" id="1.10.3720.10">
    <property type="entry name" value="MetI-like"/>
    <property type="match status" value="1"/>
</dbReference>
<dbReference type="CDD" id="cd06261">
    <property type="entry name" value="TM_PBP2"/>
    <property type="match status" value="1"/>
</dbReference>
<proteinExistence type="inferred from homology"/>
<keyword evidence="6 7" id="KW-0472">Membrane</keyword>
<feature type="transmembrane region" description="Helical" evidence="7">
    <location>
        <begin position="78"/>
        <end position="99"/>
    </location>
</feature>
<name>A0A6G1WWC2_9HYPH</name>
<organism evidence="9">
    <name type="scientific">Sinorhizobium medicae</name>
    <dbReference type="NCBI Taxonomy" id="110321"/>
    <lineage>
        <taxon>Bacteria</taxon>
        <taxon>Pseudomonadati</taxon>
        <taxon>Pseudomonadota</taxon>
        <taxon>Alphaproteobacteria</taxon>
        <taxon>Hyphomicrobiales</taxon>
        <taxon>Rhizobiaceae</taxon>
        <taxon>Sinorhizobium/Ensifer group</taxon>
        <taxon>Sinorhizobium</taxon>
    </lineage>
</organism>
<protein>
    <submittedName>
        <fullName evidence="9">ABC transporter permease subunit</fullName>
    </submittedName>
</protein>
<dbReference type="PANTHER" id="PTHR43005">
    <property type="entry name" value="BLR7065 PROTEIN"/>
    <property type="match status" value="1"/>
</dbReference>
<evidence type="ECO:0000256" key="4">
    <source>
        <dbReference type="ARBA" id="ARBA00022692"/>
    </source>
</evidence>
<reference evidence="9" key="1">
    <citation type="journal article" date="2013" name="Genome Biol.">
        <title>Comparative genomics of the core and accessory genomes of 48 Sinorhizobium strains comprising five genospecies.</title>
        <authorList>
            <person name="Sugawara M."/>
            <person name="Epstein B."/>
            <person name="Badgley B.D."/>
            <person name="Unno T."/>
            <person name="Xu L."/>
            <person name="Reese J."/>
            <person name="Gyaneshwar P."/>
            <person name="Denny R."/>
            <person name="Mudge J."/>
            <person name="Bharti A.K."/>
            <person name="Farmer A.D."/>
            <person name="May G.D."/>
            <person name="Woodward J.E."/>
            <person name="Medigue C."/>
            <person name="Vallenet D."/>
            <person name="Lajus A."/>
            <person name="Rouy Z."/>
            <person name="Martinez-Vaz B."/>
            <person name="Tiffin P."/>
            <person name="Young N.D."/>
            <person name="Sadowsky M.J."/>
        </authorList>
    </citation>
    <scope>NUCLEOTIDE SEQUENCE</scope>
    <source>
        <strain evidence="9">M1</strain>
    </source>
</reference>
<feature type="transmembrane region" description="Helical" evidence="7">
    <location>
        <begin position="161"/>
        <end position="186"/>
    </location>
</feature>
<keyword evidence="3" id="KW-1003">Cell membrane</keyword>
<evidence type="ECO:0000256" key="5">
    <source>
        <dbReference type="ARBA" id="ARBA00022989"/>
    </source>
</evidence>
<comment type="similarity">
    <text evidence="7">Belongs to the binding-protein-dependent transport system permease family.</text>
</comment>